<accession>A0ABY5A625</accession>
<dbReference type="Proteomes" id="UP001054897">
    <property type="component" value="Chromosome"/>
</dbReference>
<evidence type="ECO:0000256" key="2">
    <source>
        <dbReference type="SAM" id="Phobius"/>
    </source>
</evidence>
<organism evidence="3 4">
    <name type="scientific">Ectopseudomonas hydrolytica</name>
    <dbReference type="NCBI Taxonomy" id="2493633"/>
    <lineage>
        <taxon>Bacteria</taxon>
        <taxon>Pseudomonadati</taxon>
        <taxon>Pseudomonadota</taxon>
        <taxon>Gammaproteobacteria</taxon>
        <taxon>Pseudomonadales</taxon>
        <taxon>Pseudomonadaceae</taxon>
        <taxon>Ectopseudomonas</taxon>
    </lineage>
</organism>
<sequence>MANIDGKEVVEIWKVVVGVQMHFNDISMRIRSMFVTILLALFASLGFLLDKNLGLQVGDYYVQFATILPLFGILGTYLFYFIDRYWYHRLLVGSVKQGLFIESKFRSELPELSLTDAIGKESPYEPRGFARILAKLIVSDDRFPQTGKLHSDGKVEFFYKSVMVALLGTVILVAVFGGVAHKPVLIEPGAGRPISEASTEKQFKRIESSAQEKLKALDGQQEEPKQKSSAGVVAHEGMSNKINEPQSAQASKTSTRVSPVEVEVDNPQNNK</sequence>
<feature type="compositionally biased region" description="Basic and acidic residues" evidence="1">
    <location>
        <begin position="211"/>
        <end position="226"/>
    </location>
</feature>
<feature type="compositionally biased region" description="Polar residues" evidence="1">
    <location>
        <begin position="240"/>
        <end position="257"/>
    </location>
</feature>
<evidence type="ECO:0000256" key="1">
    <source>
        <dbReference type="SAM" id="MobiDB-lite"/>
    </source>
</evidence>
<feature type="transmembrane region" description="Helical" evidence="2">
    <location>
        <begin position="157"/>
        <end position="179"/>
    </location>
</feature>
<keyword evidence="4" id="KW-1185">Reference proteome</keyword>
<keyword evidence="2" id="KW-1133">Transmembrane helix</keyword>
<name>A0ABY5A625_9GAMM</name>
<gene>
    <name evidence="3" type="ORF">L1F06_021970</name>
</gene>
<keyword evidence="2" id="KW-0472">Membrane</keyword>
<dbReference type="RefSeq" id="WP_129482570.1">
    <property type="nucleotide sequence ID" value="NZ_CP099397.1"/>
</dbReference>
<dbReference type="GeneID" id="300083693"/>
<feature type="transmembrane region" description="Helical" evidence="2">
    <location>
        <begin position="30"/>
        <end position="49"/>
    </location>
</feature>
<evidence type="ECO:0000313" key="4">
    <source>
        <dbReference type="Proteomes" id="UP001054897"/>
    </source>
</evidence>
<proteinExistence type="predicted"/>
<reference evidence="3" key="1">
    <citation type="submission" date="2022-06" db="EMBL/GenBank/DDBJ databases">
        <title>Complete genome of Pseudomonas hydrolytica DSWY01T.</title>
        <authorList>
            <person name="Jung J."/>
            <person name="Jeon C.O."/>
        </authorList>
    </citation>
    <scope>NUCLEOTIDE SEQUENCE</scope>
    <source>
        <strain evidence="3">DSWY01</strain>
    </source>
</reference>
<protein>
    <submittedName>
        <fullName evidence="3">Uncharacterized protein</fullName>
    </submittedName>
</protein>
<evidence type="ECO:0000313" key="3">
    <source>
        <dbReference type="EMBL" id="USR39293.1"/>
    </source>
</evidence>
<keyword evidence="2" id="KW-0812">Transmembrane</keyword>
<feature type="transmembrane region" description="Helical" evidence="2">
    <location>
        <begin position="61"/>
        <end position="82"/>
    </location>
</feature>
<dbReference type="EMBL" id="CP099397">
    <property type="protein sequence ID" value="USR39293.1"/>
    <property type="molecule type" value="Genomic_DNA"/>
</dbReference>
<feature type="region of interest" description="Disordered" evidence="1">
    <location>
        <begin position="211"/>
        <end position="271"/>
    </location>
</feature>